<dbReference type="SUPFAM" id="SSF56281">
    <property type="entry name" value="Metallo-hydrolase/oxidoreductase"/>
    <property type="match status" value="1"/>
</dbReference>
<evidence type="ECO:0000313" key="3">
    <source>
        <dbReference type="Proteomes" id="UP000256373"/>
    </source>
</evidence>
<protein>
    <submittedName>
        <fullName evidence="2">MBL fold metallo-hydrolase</fullName>
    </submittedName>
</protein>
<dbReference type="InterPro" id="IPR024884">
    <property type="entry name" value="NAPE-PLD"/>
</dbReference>
<comment type="caution">
    <text evidence="2">The sequence shown here is derived from an EMBL/GenBank/DDBJ whole genome shotgun (WGS) entry which is preliminary data.</text>
</comment>
<gene>
    <name evidence="2" type="ORF">DSL64_12560</name>
</gene>
<dbReference type="EMBL" id="QNUL01000008">
    <property type="protein sequence ID" value="REA61377.1"/>
    <property type="molecule type" value="Genomic_DNA"/>
</dbReference>
<dbReference type="PANTHER" id="PTHR15032:SF4">
    <property type="entry name" value="N-ACYL-PHOSPHATIDYLETHANOLAMINE-HYDROLYZING PHOSPHOLIPASE D"/>
    <property type="match status" value="1"/>
</dbReference>
<keyword evidence="3" id="KW-1185">Reference proteome</keyword>
<evidence type="ECO:0000313" key="2">
    <source>
        <dbReference type="EMBL" id="REA61377.1"/>
    </source>
</evidence>
<dbReference type="GO" id="GO:0070290">
    <property type="term" value="F:N-acylphosphatidylethanolamine-specific phospholipase D activity"/>
    <property type="evidence" value="ECO:0007669"/>
    <property type="project" value="InterPro"/>
</dbReference>
<dbReference type="AlphaFoldDB" id="A0A3D8YBI2"/>
<dbReference type="GO" id="GO:0005737">
    <property type="term" value="C:cytoplasm"/>
    <property type="evidence" value="ECO:0007669"/>
    <property type="project" value="TreeGrafter"/>
</dbReference>
<dbReference type="PIRSF" id="PIRSF038896">
    <property type="entry name" value="NAPE-PLD"/>
    <property type="match status" value="1"/>
</dbReference>
<dbReference type="InterPro" id="IPR036866">
    <property type="entry name" value="RibonucZ/Hydroxyglut_hydro"/>
</dbReference>
<dbReference type="PANTHER" id="PTHR15032">
    <property type="entry name" value="N-ACYL-PHOSPHATIDYLETHANOLAMINE-HYDROLYZING PHOSPHOLIPASE D"/>
    <property type="match status" value="1"/>
</dbReference>
<dbReference type="Gene3D" id="3.60.15.10">
    <property type="entry name" value="Ribonuclease Z/Hydroxyacylglutathione hydrolase-like"/>
    <property type="match status" value="1"/>
</dbReference>
<dbReference type="OrthoDB" id="9805728at2"/>
<name>A0A3D8YBI2_9BACT</name>
<proteinExistence type="predicted"/>
<evidence type="ECO:0000259" key="1">
    <source>
        <dbReference type="Pfam" id="PF12706"/>
    </source>
</evidence>
<feature type="domain" description="Metallo-beta-lactamase" evidence="1">
    <location>
        <begin position="116"/>
        <end position="312"/>
    </location>
</feature>
<dbReference type="Pfam" id="PF12706">
    <property type="entry name" value="Lactamase_B_2"/>
    <property type="match status" value="1"/>
</dbReference>
<accession>A0A3D8YBI2</accession>
<organism evidence="2 3">
    <name type="scientific">Dyadobacter luteus</name>
    <dbReference type="NCBI Taxonomy" id="2259619"/>
    <lineage>
        <taxon>Bacteria</taxon>
        <taxon>Pseudomonadati</taxon>
        <taxon>Bacteroidota</taxon>
        <taxon>Cytophagia</taxon>
        <taxon>Cytophagales</taxon>
        <taxon>Spirosomataceae</taxon>
        <taxon>Dyadobacter</taxon>
    </lineage>
</organism>
<dbReference type="GO" id="GO:0008270">
    <property type="term" value="F:zinc ion binding"/>
    <property type="evidence" value="ECO:0007669"/>
    <property type="project" value="InterPro"/>
</dbReference>
<keyword evidence="2" id="KW-0378">Hydrolase</keyword>
<reference evidence="2 3" key="1">
    <citation type="submission" date="2018-07" db="EMBL/GenBank/DDBJ databases">
        <title>Dyadobacter roseus sp. nov., isolated from rose rhizosphere soil.</title>
        <authorList>
            <person name="Chen L."/>
        </authorList>
    </citation>
    <scope>NUCLEOTIDE SEQUENCE [LARGE SCALE GENOMIC DNA]</scope>
    <source>
        <strain evidence="2 3">RS19</strain>
    </source>
</reference>
<dbReference type="Proteomes" id="UP000256373">
    <property type="component" value="Unassembled WGS sequence"/>
</dbReference>
<dbReference type="InterPro" id="IPR001279">
    <property type="entry name" value="Metallo-B-lactamas"/>
</dbReference>
<sequence>MLIILSVLVLCAIALFLFFQLESFGKNPEGARLERIKKSPNYKDGSFVNLVDTPVSAPNSNMFKLTLQFLFKDKEDTDPAFTVPSVKRDLKIKPSEKPTLTYFGHSGYMLQIDNKNILMDPVLSERTSPVQWAGTKSYPGTNIYKVQDLPEIDYVFLSHDHYDHMDYETIKQFAGKSTKFVVPLGVGAHLEHWGISPSQITELDWWEKTNAVMGANVTATPARHFSGRSLARGKSLWASYVFETPDYKIFLGGDSGYESHFKKIGDQFGPFDLAILECGQYNEMWPYIHMMPEETAQAGADLGAKIVWPVHWGRFTLGLHPWNESPQRIAKKAKEIGLRLTTPMIGEQIILDTAYPDKNWWDDAKR</sequence>